<dbReference type="InterPro" id="IPR017948">
    <property type="entry name" value="TGFb_CS"/>
</dbReference>
<dbReference type="InterPro" id="IPR029034">
    <property type="entry name" value="Cystine-knot_cytokine"/>
</dbReference>
<dbReference type="OrthoDB" id="5987191at2759"/>
<dbReference type="Ensembl" id="ENSCAFT00845026986.1">
    <property type="protein sequence ID" value="ENSCAFP00845021239.1"/>
    <property type="gene ID" value="ENSCAFG00845015106.1"/>
</dbReference>
<comment type="similarity">
    <text evidence="2 7">Belongs to the TGF-beta family.</text>
</comment>
<dbReference type="SUPFAM" id="SSF57501">
    <property type="entry name" value="Cystine-knot cytokines"/>
    <property type="match status" value="1"/>
</dbReference>
<evidence type="ECO:0000256" key="3">
    <source>
        <dbReference type="ARBA" id="ARBA00022525"/>
    </source>
</evidence>
<organism evidence="10 11">
    <name type="scientific">Canis lupus familiaris</name>
    <name type="common">Dog</name>
    <name type="synonym">Canis familiaris</name>
    <dbReference type="NCBI Taxonomy" id="9615"/>
    <lineage>
        <taxon>Eukaryota</taxon>
        <taxon>Metazoa</taxon>
        <taxon>Chordata</taxon>
        <taxon>Craniata</taxon>
        <taxon>Vertebrata</taxon>
        <taxon>Euteleostomi</taxon>
        <taxon>Mammalia</taxon>
        <taxon>Eutheria</taxon>
        <taxon>Laurasiatheria</taxon>
        <taxon>Carnivora</taxon>
        <taxon>Caniformia</taxon>
        <taxon>Canidae</taxon>
        <taxon>Canis</taxon>
    </lineage>
</organism>
<dbReference type="PANTHER" id="PTHR11848:SF119">
    <property type="entry name" value="TGF-BETA FAMILY PROFILE DOMAIN-CONTAINING PROTEIN"/>
    <property type="match status" value="1"/>
</dbReference>
<feature type="domain" description="TGF-beta family profile" evidence="9">
    <location>
        <begin position="106"/>
        <end position="199"/>
    </location>
</feature>
<evidence type="ECO:0000256" key="7">
    <source>
        <dbReference type="RuleBase" id="RU000354"/>
    </source>
</evidence>
<dbReference type="GeneTree" id="ENSGT00940000155272"/>
<reference evidence="10" key="1">
    <citation type="submission" date="2020-03" db="EMBL/GenBank/DDBJ databases">
        <title>Long-read based genome assembly of a Labrador retriever dog.</title>
        <authorList>
            <person name="Eory L."/>
            <person name="Zhang W."/>
            <person name="Schoenebeck J."/>
        </authorList>
    </citation>
    <scope>NUCLEOTIDE SEQUENCE [LARGE SCALE GENOMIC DNA]</scope>
    <source>
        <strain evidence="10">Labrador retriever</strain>
    </source>
</reference>
<dbReference type="PANTHER" id="PTHR11848">
    <property type="entry name" value="TGF-BETA FAMILY"/>
    <property type="match status" value="1"/>
</dbReference>
<keyword evidence="3" id="KW-0964">Secreted</keyword>
<protein>
    <recommendedName>
        <fullName evidence="9">TGF-beta family profile domain-containing protein</fullName>
    </recommendedName>
</protein>
<evidence type="ECO:0000256" key="5">
    <source>
        <dbReference type="ARBA" id="ARBA00023157"/>
    </source>
</evidence>
<keyword evidence="11" id="KW-1185">Reference proteome</keyword>
<evidence type="ECO:0000256" key="4">
    <source>
        <dbReference type="ARBA" id="ARBA00023030"/>
    </source>
</evidence>
<dbReference type="SMART" id="SM00204">
    <property type="entry name" value="TGFB"/>
    <property type="match status" value="1"/>
</dbReference>
<dbReference type="GO" id="GO:0005125">
    <property type="term" value="F:cytokine activity"/>
    <property type="evidence" value="ECO:0000318"/>
    <property type="project" value="GO_Central"/>
</dbReference>
<dbReference type="PROSITE" id="PS51362">
    <property type="entry name" value="TGF_BETA_2"/>
    <property type="match status" value="1"/>
</dbReference>
<evidence type="ECO:0000259" key="9">
    <source>
        <dbReference type="PROSITE" id="PS51362"/>
    </source>
</evidence>
<evidence type="ECO:0000256" key="8">
    <source>
        <dbReference type="SAM" id="MobiDB-lite"/>
    </source>
</evidence>
<sequence length="272" mass="28779">GVRSGGVSAEKQEPPVAQGPLAVYGSIAGPQSEVRGGSEQVQGCPAAIGSHLQPAKALELGHGTSTAAGWASGHQGIGFTSFIYSTNVPGRVSPPWELPVVAARSRNPRKAPASVPADDVHGTDGRQVCRRHELYVSFQDLGWLDWVIAPQGYSAYYCEGECSFPLDSCMNATNHAILQSLVSTASVLPGPTGRGLAAPGGWQPRVSGRLCAQELPCVHEQFRAHACSGAGAWVAELCVHLHPHTPTYPDCWRAPTSVRYTRDLHDLLSCGQ</sequence>
<reference evidence="10" key="3">
    <citation type="submission" date="2025-09" db="UniProtKB">
        <authorList>
            <consortium name="Ensembl"/>
        </authorList>
    </citation>
    <scope>IDENTIFICATION</scope>
    <source>
        <strain evidence="10">Boxer</strain>
    </source>
</reference>
<dbReference type="Proteomes" id="UP000805418">
    <property type="component" value="Chromosome 15"/>
</dbReference>
<keyword evidence="4 7" id="KW-0339">Growth factor</keyword>
<evidence type="ECO:0000256" key="1">
    <source>
        <dbReference type="ARBA" id="ARBA00004613"/>
    </source>
</evidence>
<comment type="subcellular location">
    <subcellularLocation>
        <location evidence="1">Secreted</location>
    </subcellularLocation>
</comment>
<feature type="region of interest" description="Disordered" evidence="8">
    <location>
        <begin position="1"/>
        <end position="22"/>
    </location>
</feature>
<dbReference type="Gene3D" id="2.10.90.10">
    <property type="entry name" value="Cystine-knot cytokines"/>
    <property type="match status" value="1"/>
</dbReference>
<dbReference type="Pfam" id="PF00019">
    <property type="entry name" value="TGF_beta"/>
    <property type="match status" value="1"/>
</dbReference>
<reference evidence="10" key="2">
    <citation type="submission" date="2025-08" db="UniProtKB">
        <authorList>
            <consortium name="Ensembl"/>
        </authorList>
    </citation>
    <scope>IDENTIFICATION</scope>
    <source>
        <strain evidence="10">Boxer</strain>
    </source>
</reference>
<accession>A0A8I3S1A4</accession>
<dbReference type="GO" id="GO:0030509">
    <property type="term" value="P:BMP signaling pathway"/>
    <property type="evidence" value="ECO:0000318"/>
    <property type="project" value="GO_Central"/>
</dbReference>
<dbReference type="GO" id="GO:0005615">
    <property type="term" value="C:extracellular space"/>
    <property type="evidence" value="ECO:0000318"/>
    <property type="project" value="GO_Central"/>
</dbReference>
<dbReference type="GO" id="GO:0008083">
    <property type="term" value="F:growth factor activity"/>
    <property type="evidence" value="ECO:0007669"/>
    <property type="project" value="UniProtKB-KW"/>
</dbReference>
<name>A0A8I3S1A4_CANLF</name>
<dbReference type="AlphaFoldDB" id="A0A8I3S1A4"/>
<evidence type="ECO:0000313" key="11">
    <source>
        <dbReference type="Proteomes" id="UP000805418"/>
    </source>
</evidence>
<dbReference type="InterPro" id="IPR001839">
    <property type="entry name" value="TGF-b_C"/>
</dbReference>
<dbReference type="InterPro" id="IPR015615">
    <property type="entry name" value="TGF-beta-rel"/>
</dbReference>
<evidence type="ECO:0000313" key="10">
    <source>
        <dbReference type="Ensembl" id="ENSCAFP00845021239.1"/>
    </source>
</evidence>
<evidence type="ECO:0000256" key="6">
    <source>
        <dbReference type="ARBA" id="ARBA00023180"/>
    </source>
</evidence>
<proteinExistence type="inferred from homology"/>
<keyword evidence="6" id="KW-0325">Glycoprotein</keyword>
<keyword evidence="5" id="KW-1015">Disulfide bond</keyword>
<dbReference type="PROSITE" id="PS00250">
    <property type="entry name" value="TGF_BETA_1"/>
    <property type="match status" value="1"/>
</dbReference>
<evidence type="ECO:0000256" key="2">
    <source>
        <dbReference type="ARBA" id="ARBA00006656"/>
    </source>
</evidence>